<name>A0A1H9I6A0_9GAMM</name>
<evidence type="ECO:0000313" key="8">
    <source>
        <dbReference type="EMBL" id="SEQ70100.1"/>
    </source>
</evidence>
<dbReference type="GO" id="GO:0010181">
    <property type="term" value="F:FMN binding"/>
    <property type="evidence" value="ECO:0007669"/>
    <property type="project" value="UniProtKB-UniRule"/>
</dbReference>
<evidence type="ECO:0000256" key="3">
    <source>
        <dbReference type="ARBA" id="ARBA00023002"/>
    </source>
</evidence>
<dbReference type="PANTHER" id="PTHR43741:SF2">
    <property type="entry name" value="FMN-DEPENDENT NADH:QUINONE OXIDOREDUCTASE"/>
    <property type="match status" value="1"/>
</dbReference>
<proteinExistence type="inferred from homology"/>
<comment type="similarity">
    <text evidence="6">Belongs to the azoreductase type 1 family.</text>
</comment>
<dbReference type="GO" id="GO:0016655">
    <property type="term" value="F:oxidoreductase activity, acting on NAD(P)H, quinone or similar compound as acceptor"/>
    <property type="evidence" value="ECO:0007669"/>
    <property type="project" value="InterPro"/>
</dbReference>
<keyword evidence="3 6" id="KW-0560">Oxidoreductase</keyword>
<comment type="catalytic activity">
    <reaction evidence="5">
        <text>N,N-dimethyl-1,4-phenylenediamine + anthranilate + 2 NAD(+) = 2-(4-dimethylaminophenyl)diazenylbenzoate + 2 NADH + 2 H(+)</text>
        <dbReference type="Rhea" id="RHEA:55872"/>
        <dbReference type="ChEBI" id="CHEBI:15378"/>
        <dbReference type="ChEBI" id="CHEBI:15783"/>
        <dbReference type="ChEBI" id="CHEBI:16567"/>
        <dbReference type="ChEBI" id="CHEBI:57540"/>
        <dbReference type="ChEBI" id="CHEBI:57945"/>
        <dbReference type="ChEBI" id="CHEBI:71579"/>
        <dbReference type="EC" id="1.7.1.17"/>
    </reaction>
    <physiologicalReaction direction="right-to-left" evidence="5">
        <dbReference type="Rhea" id="RHEA:55874"/>
    </physiologicalReaction>
</comment>
<accession>A0A1H9I6A0</accession>
<dbReference type="SUPFAM" id="SSF52218">
    <property type="entry name" value="Flavoproteins"/>
    <property type="match status" value="1"/>
</dbReference>
<dbReference type="InterPro" id="IPR003680">
    <property type="entry name" value="Flavodoxin_fold"/>
</dbReference>
<comment type="function">
    <text evidence="6">Also exhibits azoreductase activity. Catalyzes the reductive cleavage of the azo bond in aromatic azo compounds to the corresponding amines.</text>
</comment>
<sequence>MTTLLHIDASARKERSITRDLGERFKRQWRAVQPTDRFIYRDIGSSPPDFISESWIAAVFTPEEKRTDEQNVLLSLSDLLIEELTEADVIVISTPMYNYGMPASLKAWIDQIVRINKTFTFDLDRGDFPLEPTLSGKSLVLLTACGEFGFGENGARETMNHLGPHLRTLSKYLGADDIHEIRVEYQEFGDKRHKRSIESAYESISGTINNIAEKLELRQELDATASLARKS</sequence>
<comment type="subunit">
    <text evidence="6">Homodimer.</text>
</comment>
<dbReference type="HAMAP" id="MF_01216">
    <property type="entry name" value="Azoreductase_type1"/>
    <property type="match status" value="1"/>
</dbReference>
<keyword evidence="2 6" id="KW-0288">FMN</keyword>
<evidence type="ECO:0000313" key="9">
    <source>
        <dbReference type="Proteomes" id="UP000198749"/>
    </source>
</evidence>
<evidence type="ECO:0000259" key="7">
    <source>
        <dbReference type="Pfam" id="PF02525"/>
    </source>
</evidence>
<feature type="binding site" evidence="6">
    <location>
        <position position="10"/>
    </location>
    <ligand>
        <name>FMN</name>
        <dbReference type="ChEBI" id="CHEBI:58210"/>
    </ligand>
</feature>
<evidence type="ECO:0000256" key="1">
    <source>
        <dbReference type="ARBA" id="ARBA00022630"/>
    </source>
</evidence>
<dbReference type="EC" id="1.7.1.17" evidence="6"/>
<dbReference type="Pfam" id="PF02525">
    <property type="entry name" value="Flavodoxin_2"/>
    <property type="match status" value="1"/>
</dbReference>
<evidence type="ECO:0000256" key="6">
    <source>
        <dbReference type="HAMAP-Rule" id="MF_01216"/>
    </source>
</evidence>
<feature type="domain" description="Flavodoxin-like fold" evidence="7">
    <location>
        <begin position="3"/>
        <end position="204"/>
    </location>
</feature>
<dbReference type="Proteomes" id="UP000198749">
    <property type="component" value="Unassembled WGS sequence"/>
</dbReference>
<dbReference type="PANTHER" id="PTHR43741">
    <property type="entry name" value="FMN-DEPENDENT NADH-AZOREDUCTASE 1"/>
    <property type="match status" value="1"/>
</dbReference>
<reference evidence="9" key="1">
    <citation type="submission" date="2016-10" db="EMBL/GenBank/DDBJ databases">
        <authorList>
            <person name="Varghese N."/>
            <person name="Submissions S."/>
        </authorList>
    </citation>
    <scope>NUCLEOTIDE SEQUENCE [LARGE SCALE GENOMIC DNA]</scope>
    <source>
        <strain evidence="9">DSM 18887</strain>
    </source>
</reference>
<comment type="catalytic activity">
    <reaction evidence="6">
        <text>2 a quinone + NADH + H(+) = 2 a 1,4-benzosemiquinone + NAD(+)</text>
        <dbReference type="Rhea" id="RHEA:65952"/>
        <dbReference type="ChEBI" id="CHEBI:15378"/>
        <dbReference type="ChEBI" id="CHEBI:57540"/>
        <dbReference type="ChEBI" id="CHEBI:57945"/>
        <dbReference type="ChEBI" id="CHEBI:132124"/>
        <dbReference type="ChEBI" id="CHEBI:134225"/>
    </reaction>
</comment>
<evidence type="ECO:0000256" key="5">
    <source>
        <dbReference type="ARBA" id="ARBA00048542"/>
    </source>
</evidence>
<gene>
    <name evidence="6" type="primary">azoR</name>
    <name evidence="8" type="ORF">SAMN03080615_02458</name>
</gene>
<keyword evidence="9" id="KW-1185">Reference proteome</keyword>
<protein>
    <recommendedName>
        <fullName evidence="6">FMN dependent NADH:quinone oxidoreductase</fullName>
        <ecNumber evidence="6">1.6.5.-</ecNumber>
    </recommendedName>
    <alternativeName>
        <fullName evidence="6">Azo-dye reductase</fullName>
    </alternativeName>
    <alternativeName>
        <fullName evidence="6">FMN-dependent NADH-azo compound oxidoreductase</fullName>
    </alternativeName>
    <alternativeName>
        <fullName evidence="6">FMN-dependent NADH-azoreductase</fullName>
        <ecNumber evidence="6">1.7.1.17</ecNumber>
    </alternativeName>
</protein>
<evidence type="ECO:0000256" key="2">
    <source>
        <dbReference type="ARBA" id="ARBA00022643"/>
    </source>
</evidence>
<keyword evidence="1 6" id="KW-0285">Flavoprotein</keyword>
<dbReference type="GO" id="GO:0009055">
    <property type="term" value="F:electron transfer activity"/>
    <property type="evidence" value="ECO:0007669"/>
    <property type="project" value="UniProtKB-UniRule"/>
</dbReference>
<comment type="function">
    <text evidence="6">Quinone reductase that provides resistance to thiol-specific stress caused by electrophilic quinones.</text>
</comment>
<keyword evidence="4 6" id="KW-0520">NAD</keyword>
<dbReference type="InterPro" id="IPR029039">
    <property type="entry name" value="Flavoprotein-like_sf"/>
</dbReference>
<evidence type="ECO:0000256" key="4">
    <source>
        <dbReference type="ARBA" id="ARBA00023027"/>
    </source>
</evidence>
<comment type="cofactor">
    <cofactor evidence="6">
        <name>FMN</name>
        <dbReference type="ChEBI" id="CHEBI:58210"/>
    </cofactor>
    <text evidence="6">Binds 1 FMN per subunit.</text>
</comment>
<comment type="caution">
    <text evidence="6">Lacks conserved residue(s) required for the propagation of feature annotation.</text>
</comment>
<dbReference type="GO" id="GO:0016652">
    <property type="term" value="F:oxidoreductase activity, acting on NAD(P)H as acceptor"/>
    <property type="evidence" value="ECO:0007669"/>
    <property type="project" value="UniProtKB-UniRule"/>
</dbReference>
<dbReference type="STRING" id="355243.SAMN03080615_02458"/>
<dbReference type="Gene3D" id="3.40.50.360">
    <property type="match status" value="1"/>
</dbReference>
<dbReference type="AlphaFoldDB" id="A0A1H9I6A0"/>
<dbReference type="EC" id="1.6.5.-" evidence="6"/>
<dbReference type="OrthoDB" id="9787136at2"/>
<dbReference type="EMBL" id="FOGB01000006">
    <property type="protein sequence ID" value="SEQ70100.1"/>
    <property type="molecule type" value="Genomic_DNA"/>
</dbReference>
<dbReference type="InterPro" id="IPR050104">
    <property type="entry name" value="FMN-dep_NADH:Q_OxRdtase_AzoR1"/>
</dbReference>
<dbReference type="InterPro" id="IPR023048">
    <property type="entry name" value="NADH:quinone_OxRdtase_FMN_depd"/>
</dbReference>
<organism evidence="8 9">
    <name type="scientific">Amphritea atlantica</name>
    <dbReference type="NCBI Taxonomy" id="355243"/>
    <lineage>
        <taxon>Bacteria</taxon>
        <taxon>Pseudomonadati</taxon>
        <taxon>Pseudomonadota</taxon>
        <taxon>Gammaproteobacteria</taxon>
        <taxon>Oceanospirillales</taxon>
        <taxon>Oceanospirillaceae</taxon>
        <taxon>Amphritea</taxon>
    </lineage>
</organism>
<dbReference type="RefSeq" id="WP_091358507.1">
    <property type="nucleotide sequence ID" value="NZ_AP025284.1"/>
</dbReference>